<dbReference type="InterPro" id="IPR025110">
    <property type="entry name" value="AMP-bd_C"/>
</dbReference>
<evidence type="ECO:0000313" key="4">
    <source>
        <dbReference type="EMBL" id="MEN7548202.1"/>
    </source>
</evidence>
<evidence type="ECO:0000256" key="1">
    <source>
        <dbReference type="ARBA" id="ARBA00006432"/>
    </source>
</evidence>
<dbReference type="CDD" id="cd05941">
    <property type="entry name" value="MCS"/>
    <property type="match status" value="1"/>
</dbReference>
<gene>
    <name evidence="4" type="ORF">AAG747_09795</name>
</gene>
<keyword evidence="5" id="KW-1185">Reference proteome</keyword>
<dbReference type="RefSeq" id="WP_346820983.1">
    <property type="nucleotide sequence ID" value="NZ_JBDKWZ010000005.1"/>
</dbReference>
<name>A0AAW9RTG7_9BACT</name>
<sequence>MSLGQLSLFNRAEAYASKVAIIDEHQYYTYEQLLLRSRHIARCVLKGNEDLQEIRIAFMIAPGYDYTATQWGIWQAGGIAVPLCPSHPLPALEHVLQDSQAEILIVSEAYKAKVQPLLQQCSVEFYTLEELQDMDQDPTSPLPSIPSHRKAMIIYTSGTTQLPKGVVSTHDNLEAQLLSLSEAWQWQPNDHILNVLPLHHVHGIVNILLCALWNGATCEFAGEFSPTKVWDKFSEGRINVFMAVPTVYYQLLQRYHHADAEKQQLWSDCLQGFRLMVSGSAALPVNILEQWREISGHTLLERYGMTEIGMALSNPYEGERRPGHVGQALPKVEVRLVNENGNLCQEKEPGEIQVKSPCIFQEYWQKPEATQEAFTDDGWFKTGDIALVEQGSYKILGRNSVDIIKSGGYKISALEIEEVLRQHPQVKECAVVGIADEKWGECVAAALIWDTGEAFALAQFKEWAETHLPSYKIPSKVKLVEALPRNAMGKVTKNELKKEF</sequence>
<dbReference type="GO" id="GO:0031956">
    <property type="term" value="F:medium-chain fatty acid-CoA ligase activity"/>
    <property type="evidence" value="ECO:0007669"/>
    <property type="project" value="TreeGrafter"/>
</dbReference>
<comment type="caution">
    <text evidence="4">The sequence shown here is derived from an EMBL/GenBank/DDBJ whole genome shotgun (WGS) entry which is preliminary data.</text>
</comment>
<protein>
    <submittedName>
        <fullName evidence="4">Acyl-CoA synthetase</fullName>
    </submittedName>
</protein>
<accession>A0AAW9RTG7</accession>
<evidence type="ECO:0000259" key="2">
    <source>
        <dbReference type="Pfam" id="PF00501"/>
    </source>
</evidence>
<dbReference type="GO" id="GO:0006631">
    <property type="term" value="P:fatty acid metabolic process"/>
    <property type="evidence" value="ECO:0007669"/>
    <property type="project" value="TreeGrafter"/>
</dbReference>
<dbReference type="InterPro" id="IPR042099">
    <property type="entry name" value="ANL_N_sf"/>
</dbReference>
<feature type="domain" description="AMP-binding enzyme C-terminal" evidence="3">
    <location>
        <begin position="415"/>
        <end position="490"/>
    </location>
</feature>
<proteinExistence type="inferred from homology"/>
<comment type="similarity">
    <text evidence="1">Belongs to the ATP-dependent AMP-binding enzyme family.</text>
</comment>
<dbReference type="Pfam" id="PF00501">
    <property type="entry name" value="AMP-binding"/>
    <property type="match status" value="1"/>
</dbReference>
<organism evidence="4 5">
    <name type="scientific">Rapidithrix thailandica</name>
    <dbReference type="NCBI Taxonomy" id="413964"/>
    <lineage>
        <taxon>Bacteria</taxon>
        <taxon>Pseudomonadati</taxon>
        <taxon>Bacteroidota</taxon>
        <taxon>Cytophagia</taxon>
        <taxon>Cytophagales</taxon>
        <taxon>Flammeovirgaceae</taxon>
        <taxon>Rapidithrix</taxon>
    </lineage>
</organism>
<dbReference type="Pfam" id="PF13193">
    <property type="entry name" value="AMP-binding_C"/>
    <property type="match status" value="1"/>
</dbReference>
<dbReference type="SUPFAM" id="SSF56801">
    <property type="entry name" value="Acetyl-CoA synthetase-like"/>
    <property type="match status" value="1"/>
</dbReference>
<reference evidence="4 5" key="1">
    <citation type="submission" date="2024-04" db="EMBL/GenBank/DDBJ databases">
        <title>Novel genus in family Flammeovirgaceae.</title>
        <authorList>
            <person name="Nguyen T.H."/>
            <person name="Vuong T.Q."/>
            <person name="Le H."/>
            <person name="Kim S.-G."/>
        </authorList>
    </citation>
    <scope>NUCLEOTIDE SEQUENCE [LARGE SCALE GENOMIC DNA]</scope>
    <source>
        <strain evidence="4 5">JCM 23209</strain>
    </source>
</reference>
<dbReference type="EMBL" id="JBDKWZ010000005">
    <property type="protein sequence ID" value="MEN7548202.1"/>
    <property type="molecule type" value="Genomic_DNA"/>
</dbReference>
<evidence type="ECO:0000259" key="3">
    <source>
        <dbReference type="Pfam" id="PF13193"/>
    </source>
</evidence>
<dbReference type="InterPro" id="IPR000873">
    <property type="entry name" value="AMP-dep_synth/lig_dom"/>
</dbReference>
<dbReference type="AlphaFoldDB" id="A0AAW9RTG7"/>
<evidence type="ECO:0000313" key="5">
    <source>
        <dbReference type="Proteomes" id="UP001403385"/>
    </source>
</evidence>
<dbReference type="Proteomes" id="UP001403385">
    <property type="component" value="Unassembled WGS sequence"/>
</dbReference>
<dbReference type="Gene3D" id="3.40.50.12780">
    <property type="entry name" value="N-terminal domain of ligase-like"/>
    <property type="match status" value="1"/>
</dbReference>
<dbReference type="PANTHER" id="PTHR43201">
    <property type="entry name" value="ACYL-COA SYNTHETASE"/>
    <property type="match status" value="1"/>
</dbReference>
<feature type="domain" description="AMP-dependent synthetase/ligase" evidence="2">
    <location>
        <begin position="10"/>
        <end position="364"/>
    </location>
</feature>
<dbReference type="Gene3D" id="3.30.300.30">
    <property type="match status" value="1"/>
</dbReference>
<dbReference type="PANTHER" id="PTHR43201:SF8">
    <property type="entry name" value="ACYL-COA SYNTHETASE FAMILY MEMBER 3"/>
    <property type="match status" value="1"/>
</dbReference>
<dbReference type="InterPro" id="IPR045851">
    <property type="entry name" value="AMP-bd_C_sf"/>
</dbReference>